<proteinExistence type="predicted"/>
<organism evidence="1 2">
    <name type="scientific">Catenulispora acidiphila (strain DSM 44928 / JCM 14897 / NBRC 102108 / NRRL B-24433 / ID139908)</name>
    <dbReference type="NCBI Taxonomy" id="479433"/>
    <lineage>
        <taxon>Bacteria</taxon>
        <taxon>Bacillati</taxon>
        <taxon>Actinomycetota</taxon>
        <taxon>Actinomycetes</taxon>
        <taxon>Catenulisporales</taxon>
        <taxon>Catenulisporaceae</taxon>
        <taxon>Catenulispora</taxon>
    </lineage>
</organism>
<evidence type="ECO:0000313" key="1">
    <source>
        <dbReference type="EMBL" id="ACU75700.1"/>
    </source>
</evidence>
<dbReference type="KEGG" id="cai:Caci_6860"/>
<dbReference type="EMBL" id="CP001700">
    <property type="protein sequence ID" value="ACU75700.1"/>
    <property type="molecule type" value="Genomic_DNA"/>
</dbReference>
<keyword evidence="2" id="KW-1185">Reference proteome</keyword>
<dbReference type="STRING" id="479433.Caci_6860"/>
<protein>
    <submittedName>
        <fullName evidence="1">Uncharacterized protein</fullName>
    </submittedName>
</protein>
<dbReference type="RefSeq" id="WP_015795428.1">
    <property type="nucleotide sequence ID" value="NC_013131.1"/>
</dbReference>
<evidence type="ECO:0000313" key="2">
    <source>
        <dbReference type="Proteomes" id="UP000000851"/>
    </source>
</evidence>
<dbReference type="AlphaFoldDB" id="C7Q3D5"/>
<gene>
    <name evidence="1" type="ordered locus">Caci_6860</name>
</gene>
<accession>C7Q3D5</accession>
<reference evidence="1 2" key="1">
    <citation type="journal article" date="2009" name="Stand. Genomic Sci.">
        <title>Complete genome sequence of Catenulispora acidiphila type strain (ID 139908).</title>
        <authorList>
            <person name="Copeland A."/>
            <person name="Lapidus A."/>
            <person name="Glavina Del Rio T."/>
            <person name="Nolan M."/>
            <person name="Lucas S."/>
            <person name="Chen F."/>
            <person name="Tice H."/>
            <person name="Cheng J.F."/>
            <person name="Bruce D."/>
            <person name="Goodwin L."/>
            <person name="Pitluck S."/>
            <person name="Mikhailova N."/>
            <person name="Pati A."/>
            <person name="Ivanova N."/>
            <person name="Mavromatis K."/>
            <person name="Chen A."/>
            <person name="Palaniappan K."/>
            <person name="Chain P."/>
            <person name="Land M."/>
            <person name="Hauser L."/>
            <person name="Chang Y.J."/>
            <person name="Jeffries C.D."/>
            <person name="Chertkov O."/>
            <person name="Brettin T."/>
            <person name="Detter J.C."/>
            <person name="Han C."/>
            <person name="Ali Z."/>
            <person name="Tindall B.J."/>
            <person name="Goker M."/>
            <person name="Bristow J."/>
            <person name="Eisen J.A."/>
            <person name="Markowitz V."/>
            <person name="Hugenholtz P."/>
            <person name="Kyrpides N.C."/>
            <person name="Klenk H.P."/>
        </authorList>
    </citation>
    <scope>NUCLEOTIDE SEQUENCE [LARGE SCALE GENOMIC DNA]</scope>
    <source>
        <strain evidence="2">DSM 44928 / JCM 14897 / NBRC 102108 / NRRL B-24433 / ID139908</strain>
    </source>
</reference>
<name>C7Q3D5_CATAD</name>
<sequence length="105" mass="11528">MTDHPIERNPDDETILAYLAGDDAVVEAARGVWHQSKQYNAAAQALKSAKRDLQSATDSFSAAIRASRIPEKKARRLSAALMMRLGREWLLAEGDDPAHESSTHA</sequence>
<dbReference type="HOGENOM" id="CLU_2231751_0_0_11"/>
<dbReference type="Proteomes" id="UP000000851">
    <property type="component" value="Chromosome"/>
</dbReference>
<dbReference type="InParanoid" id="C7Q3D5"/>